<dbReference type="eggNOG" id="ENOG5034591">
    <property type="taxonomic scope" value="Bacteria"/>
</dbReference>
<evidence type="ECO:0000313" key="1">
    <source>
        <dbReference type="EMBL" id="EKY01759.1"/>
    </source>
</evidence>
<dbReference type="RefSeq" id="WP_005469103.1">
    <property type="nucleotide sequence ID" value="NZ_KB291045.1"/>
</dbReference>
<proteinExistence type="predicted"/>
<gene>
    <name evidence="1" type="ORF">HMPREF9134_00819</name>
</gene>
<organism evidence="1 2">
    <name type="scientific">Porphyromonas catoniae F0037</name>
    <dbReference type="NCBI Taxonomy" id="1127696"/>
    <lineage>
        <taxon>Bacteria</taxon>
        <taxon>Pseudomonadati</taxon>
        <taxon>Bacteroidota</taxon>
        <taxon>Bacteroidia</taxon>
        <taxon>Bacteroidales</taxon>
        <taxon>Porphyromonadaceae</taxon>
        <taxon>Porphyromonas</taxon>
    </lineage>
</organism>
<dbReference type="Proteomes" id="UP000010408">
    <property type="component" value="Unassembled WGS sequence"/>
</dbReference>
<sequence>MVTNERRFGNPYIGGKLLYCIDPWSDRWLLAYDLKKVEGEEQADTPEQYSYLAELFDHRPTPEEVAECLFKPYNDVCDEKILRGFRYTTLEETPVTRNVWLDETNQRNFLGEFTFAKLFDGVNLPTIIKMGINEEEAYYYKVLSLNQYKHFILAALGHIKQCLAECWSAKQDVDLTPYHLDDNGKKKAEEAVS</sequence>
<reference evidence="1 2" key="1">
    <citation type="submission" date="2012-05" db="EMBL/GenBank/DDBJ databases">
        <authorList>
            <person name="Weinstock G."/>
            <person name="Sodergren E."/>
            <person name="Lobos E.A."/>
            <person name="Fulton L."/>
            <person name="Fulton R."/>
            <person name="Courtney L."/>
            <person name="Fronick C."/>
            <person name="O'Laughlin M."/>
            <person name="Godfrey J."/>
            <person name="Wilson R.M."/>
            <person name="Miner T."/>
            <person name="Farmer C."/>
            <person name="Delehaunty K."/>
            <person name="Cordes M."/>
            <person name="Minx P."/>
            <person name="Tomlinson C."/>
            <person name="Chen J."/>
            <person name="Wollam A."/>
            <person name="Pepin K.H."/>
            <person name="Bhonagiri V."/>
            <person name="Zhang X."/>
            <person name="Suruliraj S."/>
            <person name="Warren W."/>
            <person name="Mitreva M."/>
            <person name="Mardis E.R."/>
            <person name="Wilson R.K."/>
        </authorList>
    </citation>
    <scope>NUCLEOTIDE SEQUENCE [LARGE SCALE GENOMIC DNA]</scope>
    <source>
        <strain evidence="1 2">F0037</strain>
    </source>
</reference>
<evidence type="ECO:0000313" key="2">
    <source>
        <dbReference type="Proteomes" id="UP000010408"/>
    </source>
</evidence>
<dbReference type="HOGENOM" id="CLU_135027_0_0_10"/>
<protein>
    <submittedName>
        <fullName evidence="1">Uncharacterized protein</fullName>
    </submittedName>
</protein>
<accession>L1NE39</accession>
<dbReference type="PATRIC" id="fig|1127696.3.peg.737"/>
<dbReference type="AlphaFoldDB" id="L1NE39"/>
<name>L1NE39_9PORP</name>
<comment type="caution">
    <text evidence="1">The sequence shown here is derived from an EMBL/GenBank/DDBJ whole genome shotgun (WGS) entry which is preliminary data.</text>
</comment>
<dbReference type="EMBL" id="AMEQ01000024">
    <property type="protein sequence ID" value="EKY01759.1"/>
    <property type="molecule type" value="Genomic_DNA"/>
</dbReference>
<dbReference type="STRING" id="1127696.HMPREF9134_00819"/>